<dbReference type="OMA" id="TKSMCPR"/>
<dbReference type="HOGENOM" id="CLU_150815_1_0_1"/>
<accession>M7S7K0</accession>
<organism evidence="2 3">
    <name type="scientific">Eutypa lata (strain UCR-EL1)</name>
    <name type="common">Grapevine dieback disease fungus</name>
    <name type="synonym">Eutypa armeniacae</name>
    <dbReference type="NCBI Taxonomy" id="1287681"/>
    <lineage>
        <taxon>Eukaryota</taxon>
        <taxon>Fungi</taxon>
        <taxon>Dikarya</taxon>
        <taxon>Ascomycota</taxon>
        <taxon>Pezizomycotina</taxon>
        <taxon>Sordariomycetes</taxon>
        <taxon>Xylariomycetidae</taxon>
        <taxon>Xylariales</taxon>
        <taxon>Diatrypaceae</taxon>
        <taxon>Eutypa</taxon>
    </lineage>
</organism>
<evidence type="ECO:0000313" key="2">
    <source>
        <dbReference type="EMBL" id="EMR62079.1"/>
    </source>
</evidence>
<feature type="signal peptide" evidence="1">
    <location>
        <begin position="1"/>
        <end position="19"/>
    </location>
</feature>
<evidence type="ECO:0000313" key="3">
    <source>
        <dbReference type="Proteomes" id="UP000012174"/>
    </source>
</evidence>
<keyword evidence="3" id="KW-1185">Reference proteome</keyword>
<keyword evidence="1" id="KW-0732">Signal</keyword>
<dbReference type="KEGG" id="ela:UCREL1_10993"/>
<gene>
    <name evidence="2" type="ORF">UCREL1_10993</name>
</gene>
<dbReference type="eggNOG" id="ENOG502SVGP">
    <property type="taxonomic scope" value="Eukaryota"/>
</dbReference>
<dbReference type="Proteomes" id="UP000012174">
    <property type="component" value="Unassembled WGS sequence"/>
</dbReference>
<name>M7S7K0_EUTLA</name>
<protein>
    <submittedName>
        <fullName evidence="2">Putative secreted protein</fullName>
    </submittedName>
</protein>
<proteinExistence type="predicted"/>
<evidence type="ECO:0000256" key="1">
    <source>
        <dbReference type="SAM" id="SignalP"/>
    </source>
</evidence>
<sequence length="121" mass="12909">MQISAILLALLPAASMVSADCYGSGINWGVHRDAALRAVDAWCAPHTLAGYFNQGQTKGKCVNTGAQHVNFEVGWRGGGGLALANQDCQKRLKDEILGCDRGGQKTTADWWFRADPNEGGC</sequence>
<dbReference type="OrthoDB" id="4825549at2759"/>
<dbReference type="EMBL" id="KB707501">
    <property type="protein sequence ID" value="EMR62079.1"/>
    <property type="molecule type" value="Genomic_DNA"/>
</dbReference>
<feature type="chain" id="PRO_5004084331" evidence="1">
    <location>
        <begin position="20"/>
        <end position="121"/>
    </location>
</feature>
<reference evidence="3" key="1">
    <citation type="journal article" date="2013" name="Genome Announc.">
        <title>Draft genome sequence of the grapevine dieback fungus Eutypa lata UCR-EL1.</title>
        <authorList>
            <person name="Blanco-Ulate B."/>
            <person name="Rolshausen P.E."/>
            <person name="Cantu D."/>
        </authorList>
    </citation>
    <scope>NUCLEOTIDE SEQUENCE [LARGE SCALE GENOMIC DNA]</scope>
    <source>
        <strain evidence="3">UCR-EL1</strain>
    </source>
</reference>
<dbReference type="AlphaFoldDB" id="M7S7K0"/>